<sequence>MHFKYNTLQPVTHMSFITVSNTSTVFYSICGYIMCVW</sequence>
<dbReference type="EMBL" id="GBXM01032674">
    <property type="protein sequence ID" value="JAH75903.1"/>
    <property type="molecule type" value="Transcribed_RNA"/>
</dbReference>
<accession>A0A0E9UR13</accession>
<name>A0A0E9UR13_ANGAN</name>
<protein>
    <submittedName>
        <fullName evidence="1">Uncharacterized protein</fullName>
    </submittedName>
</protein>
<proteinExistence type="predicted"/>
<reference evidence="1" key="1">
    <citation type="submission" date="2014-11" db="EMBL/GenBank/DDBJ databases">
        <authorList>
            <person name="Amaro Gonzalez C."/>
        </authorList>
    </citation>
    <scope>NUCLEOTIDE SEQUENCE</scope>
</reference>
<organism evidence="1">
    <name type="scientific">Anguilla anguilla</name>
    <name type="common">European freshwater eel</name>
    <name type="synonym">Muraena anguilla</name>
    <dbReference type="NCBI Taxonomy" id="7936"/>
    <lineage>
        <taxon>Eukaryota</taxon>
        <taxon>Metazoa</taxon>
        <taxon>Chordata</taxon>
        <taxon>Craniata</taxon>
        <taxon>Vertebrata</taxon>
        <taxon>Euteleostomi</taxon>
        <taxon>Actinopterygii</taxon>
        <taxon>Neopterygii</taxon>
        <taxon>Teleostei</taxon>
        <taxon>Anguilliformes</taxon>
        <taxon>Anguillidae</taxon>
        <taxon>Anguilla</taxon>
    </lineage>
</organism>
<reference evidence="1" key="2">
    <citation type="journal article" date="2015" name="Fish Shellfish Immunol.">
        <title>Early steps in the European eel (Anguilla anguilla)-Vibrio vulnificus interaction in the gills: Role of the RtxA13 toxin.</title>
        <authorList>
            <person name="Callol A."/>
            <person name="Pajuelo D."/>
            <person name="Ebbesson L."/>
            <person name="Teles M."/>
            <person name="MacKenzie S."/>
            <person name="Amaro C."/>
        </authorList>
    </citation>
    <scope>NUCLEOTIDE SEQUENCE</scope>
</reference>
<dbReference type="EMBL" id="GBXM01040917">
    <property type="protein sequence ID" value="JAH67660.1"/>
    <property type="molecule type" value="Transcribed_RNA"/>
</dbReference>
<dbReference type="AlphaFoldDB" id="A0A0E9UR13"/>
<evidence type="ECO:0000313" key="1">
    <source>
        <dbReference type="EMBL" id="JAH67660.1"/>
    </source>
</evidence>